<organism evidence="12 13">
    <name type="scientific">[Clostridium] polysaccharolyticum</name>
    <dbReference type="NCBI Taxonomy" id="29364"/>
    <lineage>
        <taxon>Bacteria</taxon>
        <taxon>Bacillati</taxon>
        <taxon>Bacillota</taxon>
        <taxon>Clostridia</taxon>
        <taxon>Lachnospirales</taxon>
        <taxon>Lachnospiraceae</taxon>
    </lineage>
</organism>
<dbReference type="Proteomes" id="UP000199800">
    <property type="component" value="Unassembled WGS sequence"/>
</dbReference>
<reference evidence="12 13" key="1">
    <citation type="submission" date="2016-10" db="EMBL/GenBank/DDBJ databases">
        <authorList>
            <person name="de Groot N.N."/>
        </authorList>
    </citation>
    <scope>NUCLEOTIDE SEQUENCE [LARGE SCALE GENOMIC DNA]</scope>
    <source>
        <strain evidence="12 13">DSM 1801</strain>
    </source>
</reference>
<feature type="domain" description="Glycosyl hydrolase family 32 N-terminal" evidence="10">
    <location>
        <begin position="11"/>
        <end position="325"/>
    </location>
</feature>
<dbReference type="NCBIfam" id="TIGR01322">
    <property type="entry name" value="scrB_fam"/>
    <property type="match status" value="1"/>
</dbReference>
<dbReference type="EMBL" id="FOHN01000020">
    <property type="protein sequence ID" value="SET42690.1"/>
    <property type="molecule type" value="Genomic_DNA"/>
</dbReference>
<comment type="subcellular location">
    <subcellularLocation>
        <location evidence="9">Cytoplasm</location>
    </subcellularLocation>
</comment>
<evidence type="ECO:0000256" key="1">
    <source>
        <dbReference type="ARBA" id="ARBA00004914"/>
    </source>
</evidence>
<dbReference type="AlphaFoldDB" id="A0A1I0EDR9"/>
<keyword evidence="9" id="KW-0119">Carbohydrate metabolism</keyword>
<dbReference type="Gene3D" id="2.60.120.560">
    <property type="entry name" value="Exo-inulinase, domain 1"/>
    <property type="match status" value="1"/>
</dbReference>
<keyword evidence="5 8" id="KW-0378">Hydrolase</keyword>
<dbReference type="Pfam" id="PF00251">
    <property type="entry name" value="Glyco_hydro_32N"/>
    <property type="match status" value="1"/>
</dbReference>
<proteinExistence type="inferred from homology"/>
<dbReference type="UniPathway" id="UPA00238"/>
<dbReference type="InterPro" id="IPR023296">
    <property type="entry name" value="Glyco_hydro_beta-prop_sf"/>
</dbReference>
<evidence type="ECO:0000256" key="9">
    <source>
        <dbReference type="RuleBase" id="RU365015"/>
    </source>
</evidence>
<name>A0A1I0EDR9_9FIRM</name>
<evidence type="ECO:0000259" key="10">
    <source>
        <dbReference type="Pfam" id="PF00251"/>
    </source>
</evidence>
<evidence type="ECO:0000256" key="6">
    <source>
        <dbReference type="ARBA" id="ARBA00023295"/>
    </source>
</evidence>
<keyword evidence="9" id="KW-0963">Cytoplasm</keyword>
<dbReference type="OrthoDB" id="9759709at2"/>
<dbReference type="InterPro" id="IPR018053">
    <property type="entry name" value="Glyco_hydro_32_AS"/>
</dbReference>
<dbReference type="PANTHER" id="PTHR43101:SF1">
    <property type="entry name" value="BETA-FRUCTOSIDASE"/>
    <property type="match status" value="1"/>
</dbReference>
<dbReference type="PANTHER" id="PTHR43101">
    <property type="entry name" value="BETA-FRUCTOSIDASE"/>
    <property type="match status" value="1"/>
</dbReference>
<dbReference type="PROSITE" id="PS00609">
    <property type="entry name" value="GLYCOSYL_HYDROL_F32"/>
    <property type="match status" value="1"/>
</dbReference>
<dbReference type="InterPro" id="IPR001362">
    <property type="entry name" value="Glyco_hydro_32"/>
</dbReference>
<protein>
    <recommendedName>
        <fullName evidence="4 8">Sucrose-6-phosphate hydrolase</fullName>
        <ecNumber evidence="3 8">3.2.1.26</ecNumber>
    </recommendedName>
    <alternativeName>
        <fullName evidence="7 9">Invertase</fullName>
    </alternativeName>
</protein>
<dbReference type="SUPFAM" id="SSF49899">
    <property type="entry name" value="Concanavalin A-like lectins/glucanases"/>
    <property type="match status" value="1"/>
</dbReference>
<evidence type="ECO:0000256" key="8">
    <source>
        <dbReference type="RuleBase" id="RU362110"/>
    </source>
</evidence>
<dbReference type="SMART" id="SM00640">
    <property type="entry name" value="Glyco_32"/>
    <property type="match status" value="1"/>
</dbReference>
<dbReference type="STRING" id="29364.SAMN04487772_1204"/>
<gene>
    <name evidence="12" type="ORF">SAMN04487772_1204</name>
</gene>
<evidence type="ECO:0000256" key="3">
    <source>
        <dbReference type="ARBA" id="ARBA00012758"/>
    </source>
</evidence>
<dbReference type="SUPFAM" id="SSF75005">
    <property type="entry name" value="Arabinanase/levansucrase/invertase"/>
    <property type="match status" value="1"/>
</dbReference>
<dbReference type="GO" id="GO:0005737">
    <property type="term" value="C:cytoplasm"/>
    <property type="evidence" value="ECO:0007669"/>
    <property type="project" value="UniProtKB-SubCell"/>
</dbReference>
<comment type="catalytic activity">
    <reaction evidence="8">
        <text>Hydrolysis of terminal non-reducing beta-D-fructofuranoside residues in beta-D-fructofuranosides.</text>
        <dbReference type="EC" id="3.2.1.26"/>
    </reaction>
</comment>
<dbReference type="CDD" id="cd18623">
    <property type="entry name" value="GH32_ScrB-like"/>
    <property type="match status" value="1"/>
</dbReference>
<evidence type="ECO:0000259" key="11">
    <source>
        <dbReference type="Pfam" id="PF08244"/>
    </source>
</evidence>
<dbReference type="InterPro" id="IPR013189">
    <property type="entry name" value="Glyco_hydro_32_C"/>
</dbReference>
<evidence type="ECO:0000256" key="7">
    <source>
        <dbReference type="ARBA" id="ARBA00033367"/>
    </source>
</evidence>
<keyword evidence="6 8" id="KW-0326">Glycosidase</keyword>
<dbReference type="InterPro" id="IPR013148">
    <property type="entry name" value="Glyco_hydro_32_N"/>
</dbReference>
<sequence length="470" mass="54847">MNKNKYRLRFHLMPPSGWMNDPNGLCYYKGFYHVFFQYAPKDPKGKVRYWGHYISKDLLTWEYVGITIKSDHQWDKSGAYSGCGFTEDGIMELFYTGNVEEEGNYDYVLEGRGANVITIKSNDGMTFSEKELLLSNEDYPEDYTCHVRDPKVWKKDGTYYMLLGGRKKGDKGAILQYQSKDKVHWSLSGEVTTKEPFGYMWECPDAVTLDGKTILMCCPQGVPRNELRFQNIYLSGYFILEDRDKENIKGFCNPDDFVPWDYGHDFYAPQTMRDAKGRTLLIGWAGMPDMDAEYTNQPIIEEGWQHSLTVPRVLTIKNGAVYQNPVEELKLLRDGKIQFVQQGENICYKAAYETWDMEVELKKDKNKKEICFNEEVSLSWENGIFTVLFTGDCGCGRKKRQIVVESLENIRILKDVSMFEIYLNQGKYVLTERYFPEETKWILVRIQGAKDAVMWNLRKMEVHYNISDEE</sequence>
<dbReference type="RefSeq" id="WP_092478445.1">
    <property type="nucleotide sequence ID" value="NZ_FOHN01000020.1"/>
</dbReference>
<feature type="domain" description="Glycosyl hydrolase family 32 C-terminal" evidence="11">
    <location>
        <begin position="408"/>
        <end position="439"/>
    </location>
</feature>
<dbReference type="GO" id="GO:0005985">
    <property type="term" value="P:sucrose metabolic process"/>
    <property type="evidence" value="ECO:0007669"/>
    <property type="project" value="UniProtKB-UniPathway"/>
</dbReference>
<dbReference type="InterPro" id="IPR013320">
    <property type="entry name" value="ConA-like_dom_sf"/>
</dbReference>
<dbReference type="InterPro" id="IPR051214">
    <property type="entry name" value="GH32_Enzymes"/>
</dbReference>
<accession>A0A1I0EDR9</accession>
<comment type="similarity">
    <text evidence="2 8">Belongs to the glycosyl hydrolase 32 family.</text>
</comment>
<comment type="function">
    <text evidence="9">Enables the bacterium to metabolize sucrose as a sole carbon source.</text>
</comment>
<keyword evidence="13" id="KW-1185">Reference proteome</keyword>
<evidence type="ECO:0000313" key="12">
    <source>
        <dbReference type="EMBL" id="SET42690.1"/>
    </source>
</evidence>
<evidence type="ECO:0000256" key="5">
    <source>
        <dbReference type="ARBA" id="ARBA00022801"/>
    </source>
</evidence>
<dbReference type="Gene3D" id="2.115.10.20">
    <property type="entry name" value="Glycosyl hydrolase domain, family 43"/>
    <property type="match status" value="1"/>
</dbReference>
<dbReference type="EC" id="3.2.1.26" evidence="3 8"/>
<dbReference type="GO" id="GO:0004564">
    <property type="term" value="F:beta-fructofuranosidase activity"/>
    <property type="evidence" value="ECO:0007669"/>
    <property type="project" value="UniProtKB-EC"/>
</dbReference>
<comment type="pathway">
    <text evidence="1 9">Glycan biosynthesis; sucrose metabolism.</text>
</comment>
<dbReference type="Pfam" id="PF08244">
    <property type="entry name" value="Glyco_hydro_32C"/>
    <property type="match status" value="1"/>
</dbReference>
<evidence type="ECO:0000313" key="13">
    <source>
        <dbReference type="Proteomes" id="UP000199800"/>
    </source>
</evidence>
<evidence type="ECO:0000256" key="2">
    <source>
        <dbReference type="ARBA" id="ARBA00009902"/>
    </source>
</evidence>
<dbReference type="InterPro" id="IPR006232">
    <property type="entry name" value="Suc6P_hydrolase"/>
</dbReference>
<evidence type="ECO:0000256" key="4">
    <source>
        <dbReference type="ARBA" id="ARBA00019623"/>
    </source>
</evidence>